<comment type="caution">
    <text evidence="5">The sequence shown here is derived from an EMBL/GenBank/DDBJ whole genome shotgun (WGS) entry which is preliminary data.</text>
</comment>
<keyword evidence="2" id="KW-0238">DNA-binding</keyword>
<accession>A0A940WED8</accession>
<evidence type="ECO:0000256" key="1">
    <source>
        <dbReference type="ARBA" id="ARBA00023015"/>
    </source>
</evidence>
<dbReference type="Pfam" id="PF01047">
    <property type="entry name" value="MarR"/>
    <property type="match status" value="1"/>
</dbReference>
<reference evidence="5" key="1">
    <citation type="submission" date="2021-02" db="EMBL/GenBank/DDBJ databases">
        <title>Draft genome sequence of Microbispora sp. RL4-1S isolated from rice leaves in Thailand.</title>
        <authorList>
            <person name="Muangham S."/>
            <person name="Duangmal K."/>
        </authorList>
    </citation>
    <scope>NUCLEOTIDE SEQUENCE</scope>
    <source>
        <strain evidence="5">RL4-1S</strain>
    </source>
</reference>
<keyword evidence="3" id="KW-0804">Transcription</keyword>
<dbReference type="PANTHER" id="PTHR33164">
    <property type="entry name" value="TRANSCRIPTIONAL REGULATOR, MARR FAMILY"/>
    <property type="match status" value="1"/>
</dbReference>
<dbReference type="AlphaFoldDB" id="A0A940WED8"/>
<dbReference type="GO" id="GO:0003700">
    <property type="term" value="F:DNA-binding transcription factor activity"/>
    <property type="evidence" value="ECO:0007669"/>
    <property type="project" value="InterPro"/>
</dbReference>
<dbReference type="InterPro" id="IPR036388">
    <property type="entry name" value="WH-like_DNA-bd_sf"/>
</dbReference>
<dbReference type="InterPro" id="IPR036390">
    <property type="entry name" value="WH_DNA-bd_sf"/>
</dbReference>
<feature type="domain" description="HTH marR-type" evidence="4">
    <location>
        <begin position="19"/>
        <end position="152"/>
    </location>
</feature>
<dbReference type="Gene3D" id="1.10.10.10">
    <property type="entry name" value="Winged helix-like DNA-binding domain superfamily/Winged helix DNA-binding domain"/>
    <property type="match status" value="1"/>
</dbReference>
<dbReference type="EMBL" id="JAFCNB010000001">
    <property type="protein sequence ID" value="MBP2702617.1"/>
    <property type="molecule type" value="Genomic_DNA"/>
</dbReference>
<dbReference type="PRINTS" id="PR00598">
    <property type="entry name" value="HTHMARR"/>
</dbReference>
<dbReference type="PROSITE" id="PS50995">
    <property type="entry name" value="HTH_MARR_2"/>
    <property type="match status" value="1"/>
</dbReference>
<protein>
    <submittedName>
        <fullName evidence="5">MarR family transcriptional regulator</fullName>
    </submittedName>
</protein>
<dbReference type="PANTHER" id="PTHR33164:SF94">
    <property type="entry name" value="TRANSCRIPTIONAL REGULATORY PROTEIN-RELATED"/>
    <property type="match status" value="1"/>
</dbReference>
<dbReference type="PROSITE" id="PS01117">
    <property type="entry name" value="HTH_MARR_1"/>
    <property type="match status" value="1"/>
</dbReference>
<keyword evidence="6" id="KW-1185">Reference proteome</keyword>
<dbReference type="InterPro" id="IPR023187">
    <property type="entry name" value="Tscrpt_reg_MarR-type_CS"/>
</dbReference>
<sequence length="173" mass="18699">METAPVVKNPDVEPTGDDLEALTSAVLAVSRVLVAISARSLLAAEDKVTLPQFRMLLVVGQGETKLVTLAQRLGVNPSTAMRMADRLVAAGLVSREVNLNNRRETLLRLTDSGRRIVDEVTARRQAEISAILARMPASRRRAVLAAMREFNDAAGEPAPRISFPLGWPDPPPA</sequence>
<dbReference type="SMART" id="SM00347">
    <property type="entry name" value="HTH_MARR"/>
    <property type="match status" value="1"/>
</dbReference>
<evidence type="ECO:0000256" key="2">
    <source>
        <dbReference type="ARBA" id="ARBA00023125"/>
    </source>
</evidence>
<dbReference type="Proteomes" id="UP000674234">
    <property type="component" value="Unassembled WGS sequence"/>
</dbReference>
<name>A0A940WED8_9ACTN</name>
<dbReference type="InterPro" id="IPR039422">
    <property type="entry name" value="MarR/SlyA-like"/>
</dbReference>
<evidence type="ECO:0000256" key="3">
    <source>
        <dbReference type="ARBA" id="ARBA00023163"/>
    </source>
</evidence>
<organism evidence="5 6">
    <name type="scientific">Microbispora oryzae</name>
    <dbReference type="NCBI Taxonomy" id="2806554"/>
    <lineage>
        <taxon>Bacteria</taxon>
        <taxon>Bacillati</taxon>
        <taxon>Actinomycetota</taxon>
        <taxon>Actinomycetes</taxon>
        <taxon>Streptosporangiales</taxon>
        <taxon>Streptosporangiaceae</taxon>
        <taxon>Microbispora</taxon>
    </lineage>
</organism>
<evidence type="ECO:0000313" key="6">
    <source>
        <dbReference type="Proteomes" id="UP000674234"/>
    </source>
</evidence>
<evidence type="ECO:0000259" key="4">
    <source>
        <dbReference type="PROSITE" id="PS50995"/>
    </source>
</evidence>
<gene>
    <name evidence="5" type="ORF">JOL79_02230</name>
</gene>
<keyword evidence="1" id="KW-0805">Transcription regulation</keyword>
<dbReference type="SUPFAM" id="SSF46785">
    <property type="entry name" value="Winged helix' DNA-binding domain"/>
    <property type="match status" value="1"/>
</dbReference>
<evidence type="ECO:0000313" key="5">
    <source>
        <dbReference type="EMBL" id="MBP2702617.1"/>
    </source>
</evidence>
<dbReference type="GO" id="GO:0006950">
    <property type="term" value="P:response to stress"/>
    <property type="evidence" value="ECO:0007669"/>
    <property type="project" value="TreeGrafter"/>
</dbReference>
<dbReference type="GO" id="GO:0003677">
    <property type="term" value="F:DNA binding"/>
    <property type="evidence" value="ECO:0007669"/>
    <property type="project" value="UniProtKB-KW"/>
</dbReference>
<proteinExistence type="predicted"/>
<dbReference type="InterPro" id="IPR000835">
    <property type="entry name" value="HTH_MarR-typ"/>
</dbReference>